<evidence type="ECO:0000313" key="2">
    <source>
        <dbReference type="Proteomes" id="UP001242368"/>
    </source>
</evidence>
<reference evidence="2" key="1">
    <citation type="journal article" date="2019" name="Int. J. Syst. Evol. Microbiol.">
        <title>The Global Catalogue of Microorganisms (GCM) 10K type strain sequencing project: providing services to taxonomists for standard genome sequencing and annotation.</title>
        <authorList>
            <consortium name="The Broad Institute Genomics Platform"/>
            <consortium name="The Broad Institute Genome Sequencing Center for Infectious Disease"/>
            <person name="Wu L."/>
            <person name="Ma J."/>
        </authorList>
    </citation>
    <scope>NUCLEOTIDE SEQUENCE [LARGE SCALE GENOMIC DNA]</scope>
    <source>
        <strain evidence="2">CECT 7184</strain>
    </source>
</reference>
<keyword evidence="2" id="KW-1185">Reference proteome</keyword>
<protein>
    <submittedName>
        <fullName evidence="1">Uncharacterized protein</fullName>
    </submittedName>
</protein>
<dbReference type="Proteomes" id="UP001242368">
    <property type="component" value="Unassembled WGS sequence"/>
</dbReference>
<dbReference type="RefSeq" id="WP_290363031.1">
    <property type="nucleotide sequence ID" value="NZ_JAUFQU010000001.1"/>
</dbReference>
<evidence type="ECO:0000313" key="1">
    <source>
        <dbReference type="EMBL" id="MDN3706985.1"/>
    </source>
</evidence>
<accession>A0ABT8CRI8</accession>
<proteinExistence type="predicted"/>
<organism evidence="1 2">
    <name type="scientific">Paenimyroides ceti</name>
    <dbReference type="NCBI Taxonomy" id="395087"/>
    <lineage>
        <taxon>Bacteria</taxon>
        <taxon>Pseudomonadati</taxon>
        <taxon>Bacteroidota</taxon>
        <taxon>Flavobacteriia</taxon>
        <taxon>Flavobacteriales</taxon>
        <taxon>Flavobacteriaceae</taxon>
        <taxon>Paenimyroides</taxon>
    </lineage>
</organism>
<sequence length="195" mass="23515">MKYIIIAFLIFTSMAYSQDNHIYKKVFKNKKNFKYLSFYDKDAKKKMATYKVYDSTYLIHKRTFKYNDSIYYSKKLADSIAAYGKMHGKESYAAYITKVSEILSFEEQDYLWKQTDQTKKEKIFIENKKVVMIQEIPKDELYFQVSNIIYSNDRKKAYLKIEVRVNNDIIGHSFFILSLVNKKWLQIYQDEQIFL</sequence>
<gene>
    <name evidence="1" type="ORF">QW060_07535</name>
</gene>
<comment type="caution">
    <text evidence="1">The sequence shown here is derived from an EMBL/GenBank/DDBJ whole genome shotgun (WGS) entry which is preliminary data.</text>
</comment>
<dbReference type="EMBL" id="JAUFQU010000001">
    <property type="protein sequence ID" value="MDN3706985.1"/>
    <property type="molecule type" value="Genomic_DNA"/>
</dbReference>
<name>A0ABT8CRI8_9FLAO</name>